<evidence type="ECO:0000313" key="2">
    <source>
        <dbReference type="EMBL" id="SHJ92373.1"/>
    </source>
</evidence>
<proteinExistence type="predicted"/>
<sequence length="260" mass="29508">MKNIYSILFCFMCSLITSANVGVLNGFTHVANGKGGDVIHGKIILVNSSLKEERVTFSMADAIYNCGSNTYYTIERTHDFSSINWVHGEVAEKVLLPNEKFVFKYSIIVPKKELASGSYWSMIMVNVEKPIKEETVREQVSVKSKIRYGIRLITDINEKSDQEIEFEGVRTRLADQDKRVTISVGNYGMFAEKVSLTLEIYNQKGEKIKELYSVNSFVFPRVCKDFTFSLNHLFKGNYDCVLLAESRGNLIGTNMSIRVD</sequence>
<organism evidence="2 3">
    <name type="scientific">Arenibacter nanhaiticus</name>
    <dbReference type="NCBI Taxonomy" id="558155"/>
    <lineage>
        <taxon>Bacteria</taxon>
        <taxon>Pseudomonadati</taxon>
        <taxon>Bacteroidota</taxon>
        <taxon>Flavobacteriia</taxon>
        <taxon>Flavobacteriales</taxon>
        <taxon>Flavobacteriaceae</taxon>
        <taxon>Arenibacter</taxon>
    </lineage>
</organism>
<dbReference type="Proteomes" id="UP000184231">
    <property type="component" value="Unassembled WGS sequence"/>
</dbReference>
<dbReference type="EMBL" id="FQYX01000059">
    <property type="protein sequence ID" value="SHJ92373.1"/>
    <property type="molecule type" value="Genomic_DNA"/>
</dbReference>
<keyword evidence="1" id="KW-0732">Signal</keyword>
<accession>A0A1M6N9M3</accession>
<evidence type="ECO:0000256" key="1">
    <source>
        <dbReference type="SAM" id="SignalP"/>
    </source>
</evidence>
<name>A0A1M6N9M3_9FLAO</name>
<gene>
    <name evidence="2" type="ORF">SAMN04487911_1593</name>
</gene>
<dbReference type="AlphaFoldDB" id="A0A1M6N9M3"/>
<dbReference type="STRING" id="558155.SAMN04487911_1593"/>
<keyword evidence="3" id="KW-1185">Reference proteome</keyword>
<feature type="chain" id="PRO_5012387075" description="DUF3324 domain-containing protein" evidence="1">
    <location>
        <begin position="20"/>
        <end position="260"/>
    </location>
</feature>
<evidence type="ECO:0008006" key="4">
    <source>
        <dbReference type="Google" id="ProtNLM"/>
    </source>
</evidence>
<protein>
    <recommendedName>
        <fullName evidence="4">DUF3324 domain-containing protein</fullName>
    </recommendedName>
</protein>
<feature type="signal peptide" evidence="1">
    <location>
        <begin position="1"/>
        <end position="19"/>
    </location>
</feature>
<reference evidence="2 3" key="1">
    <citation type="submission" date="2016-11" db="EMBL/GenBank/DDBJ databases">
        <authorList>
            <person name="Jaros S."/>
            <person name="Januszkiewicz K."/>
            <person name="Wedrychowicz H."/>
        </authorList>
    </citation>
    <scope>NUCLEOTIDE SEQUENCE [LARGE SCALE GENOMIC DNA]</scope>
    <source>
        <strain evidence="2 3">CGMCC 1.8863</strain>
    </source>
</reference>
<evidence type="ECO:0000313" key="3">
    <source>
        <dbReference type="Proteomes" id="UP000184231"/>
    </source>
</evidence>